<sequence>MIKKFKCSSYEPSKLLAALKLCKPPEPPKSRISSGSASVSGRVGGVAPVSSALTRGATSSLDRKSGSAGIDRKSGSEECRSEIGRAVQQECRDRSPDLRSEERFSRNAETDLQI</sequence>
<feature type="compositionally biased region" description="Basic and acidic residues" evidence="1">
    <location>
        <begin position="90"/>
        <end position="114"/>
    </location>
</feature>
<dbReference type="EMBL" id="FLYH01000189">
    <property type="protein sequence ID" value="SCA60080.1"/>
    <property type="molecule type" value="Genomic_DNA"/>
</dbReference>
<feature type="region of interest" description="Disordered" evidence="1">
    <location>
        <begin position="23"/>
        <end position="114"/>
    </location>
</feature>
<evidence type="ECO:0000313" key="2">
    <source>
        <dbReference type="EMBL" id="SCA60080.1"/>
    </source>
</evidence>
<organism evidence="2 3">
    <name type="scientific">Plasmodium vivax</name>
    <name type="common">malaria parasite P. vivax</name>
    <dbReference type="NCBI Taxonomy" id="5855"/>
    <lineage>
        <taxon>Eukaryota</taxon>
        <taxon>Sar</taxon>
        <taxon>Alveolata</taxon>
        <taxon>Apicomplexa</taxon>
        <taxon>Aconoidasida</taxon>
        <taxon>Haemosporida</taxon>
        <taxon>Plasmodiidae</taxon>
        <taxon>Plasmodium</taxon>
        <taxon>Plasmodium (Plasmodium)</taxon>
    </lineage>
</organism>
<evidence type="ECO:0000256" key="1">
    <source>
        <dbReference type="SAM" id="MobiDB-lite"/>
    </source>
</evidence>
<accession>A0A1G4E370</accession>
<feature type="compositionally biased region" description="Low complexity" evidence="1">
    <location>
        <begin position="33"/>
        <end position="52"/>
    </location>
</feature>
<reference evidence="2 3" key="1">
    <citation type="submission" date="2016-07" db="EMBL/GenBank/DDBJ databases">
        <authorList>
            <consortium name="Pathogen Informatics"/>
        </authorList>
    </citation>
    <scope>NUCLEOTIDE SEQUENCE [LARGE SCALE GENOMIC DNA]</scope>
</reference>
<dbReference type="AlphaFoldDB" id="A0A1G4E370"/>
<proteinExistence type="predicted"/>
<evidence type="ECO:0000313" key="3">
    <source>
        <dbReference type="Proteomes" id="UP000196402"/>
    </source>
</evidence>
<name>A0A1G4E370_PLAVI</name>
<gene>
    <name evidence="2" type="ORF">PVT01_000070800</name>
</gene>
<evidence type="ECO:0008006" key="4">
    <source>
        <dbReference type="Google" id="ProtNLM"/>
    </source>
</evidence>
<protein>
    <recommendedName>
        <fullName evidence="4">VIR protein</fullName>
    </recommendedName>
</protein>
<dbReference type="Proteomes" id="UP000196402">
    <property type="component" value="Unassembled WGS sequence"/>
</dbReference>
<feature type="compositionally biased region" description="Basic and acidic residues" evidence="1">
    <location>
        <begin position="61"/>
        <end position="83"/>
    </location>
</feature>